<evidence type="ECO:0000313" key="1">
    <source>
        <dbReference type="EMBL" id="KAF2073280.1"/>
    </source>
</evidence>
<reference evidence="1" key="1">
    <citation type="submission" date="2020-01" db="EMBL/GenBank/DDBJ databases">
        <title>Development of genomics and gene disruption for Polysphondylium violaceum indicates a role for the polyketide synthase stlB in stalk morphogenesis.</title>
        <authorList>
            <person name="Narita B."/>
            <person name="Kawabe Y."/>
            <person name="Kin K."/>
            <person name="Saito T."/>
            <person name="Gibbs R."/>
            <person name="Kuspa A."/>
            <person name="Muzny D."/>
            <person name="Queller D."/>
            <person name="Richards S."/>
            <person name="Strassman J."/>
            <person name="Sucgang R."/>
            <person name="Worley K."/>
            <person name="Schaap P."/>
        </authorList>
    </citation>
    <scope>NUCLEOTIDE SEQUENCE</scope>
    <source>
        <strain evidence="1">QSvi11</strain>
    </source>
</reference>
<name>A0A8J4PUA1_9MYCE</name>
<dbReference type="Proteomes" id="UP000695562">
    <property type="component" value="Unassembled WGS sequence"/>
</dbReference>
<proteinExistence type="predicted"/>
<accession>A0A8J4PUA1</accession>
<protein>
    <submittedName>
        <fullName evidence="1">Uncharacterized protein</fullName>
    </submittedName>
</protein>
<evidence type="ECO:0000313" key="2">
    <source>
        <dbReference type="Proteomes" id="UP000695562"/>
    </source>
</evidence>
<dbReference type="EMBL" id="AJWJ01000215">
    <property type="protein sequence ID" value="KAF2073280.1"/>
    <property type="molecule type" value="Genomic_DNA"/>
</dbReference>
<organism evidence="1 2">
    <name type="scientific">Polysphondylium violaceum</name>
    <dbReference type="NCBI Taxonomy" id="133409"/>
    <lineage>
        <taxon>Eukaryota</taxon>
        <taxon>Amoebozoa</taxon>
        <taxon>Evosea</taxon>
        <taxon>Eumycetozoa</taxon>
        <taxon>Dictyostelia</taxon>
        <taxon>Dictyosteliales</taxon>
        <taxon>Dictyosteliaceae</taxon>
        <taxon>Polysphondylium</taxon>
    </lineage>
</organism>
<dbReference type="AlphaFoldDB" id="A0A8J4PUA1"/>
<gene>
    <name evidence="1" type="ORF">CYY_005409</name>
</gene>
<sequence>MIIDRYRAVFTNIYLATKIYNTVHQIQIDRFPLKYHDIIDVGWMLKYGHVGLVREKIKRNEYLYNKYYALEYYDKGFDVVFEKLVNVDVVKYLFENGYARDLTILDYINKNNWQCFTKKALNKNYVHAWYIEIPFRMRIWESRRPSPINIPLVEYLIKEKYISFEKVKKIYRYLEPFFGGNDVNCILQEEFWFHEFVYLIYHNNYFSIDPFMNLLTNDSFDCWLNYFEYIYRNQHKFQTKP</sequence>
<comment type="caution">
    <text evidence="1">The sequence shown here is derived from an EMBL/GenBank/DDBJ whole genome shotgun (WGS) entry which is preliminary data.</text>
</comment>
<keyword evidence="2" id="KW-1185">Reference proteome</keyword>